<protein>
    <submittedName>
        <fullName evidence="3">Uncharacterized protein</fullName>
    </submittedName>
</protein>
<feature type="compositionally biased region" description="Polar residues" evidence="2">
    <location>
        <begin position="1"/>
        <end position="12"/>
    </location>
</feature>
<feature type="region of interest" description="Disordered" evidence="2">
    <location>
        <begin position="120"/>
        <end position="191"/>
    </location>
</feature>
<feature type="region of interest" description="Disordered" evidence="2">
    <location>
        <begin position="564"/>
        <end position="613"/>
    </location>
</feature>
<feature type="region of interest" description="Disordered" evidence="2">
    <location>
        <begin position="702"/>
        <end position="776"/>
    </location>
</feature>
<feature type="coiled-coil region" evidence="1">
    <location>
        <begin position="280"/>
        <end position="307"/>
    </location>
</feature>
<feature type="region of interest" description="Disordered" evidence="2">
    <location>
        <begin position="48"/>
        <end position="82"/>
    </location>
</feature>
<evidence type="ECO:0000256" key="1">
    <source>
        <dbReference type="SAM" id="Coils"/>
    </source>
</evidence>
<name>A0A6A5ZFQ8_9PLEO</name>
<feature type="compositionally biased region" description="Basic and acidic residues" evidence="2">
    <location>
        <begin position="702"/>
        <end position="743"/>
    </location>
</feature>
<evidence type="ECO:0000256" key="2">
    <source>
        <dbReference type="SAM" id="MobiDB-lite"/>
    </source>
</evidence>
<feature type="compositionally biased region" description="Basic and acidic residues" evidence="2">
    <location>
        <begin position="572"/>
        <end position="591"/>
    </location>
</feature>
<feature type="region of interest" description="Disordered" evidence="2">
    <location>
        <begin position="342"/>
        <end position="432"/>
    </location>
</feature>
<accession>A0A6A5ZFQ8</accession>
<feature type="compositionally biased region" description="Basic and acidic residues" evidence="2">
    <location>
        <begin position="753"/>
        <end position="776"/>
    </location>
</feature>
<proteinExistence type="predicted"/>
<sequence>MKTSELRTTLTGKRSFRSTTDDKEKLVPSTLYTFDAVHLLIAASSTEDDPGIRVSKPTNPVQDFMPLGQKRRKTAHHQDDEADIIRFGEEFTKRTSCETTEVNRETNGDSVIRSGLTANTTADNQSQDNPTNTHLPQHSSHSGSGHEEDSSSTRYQRGPKEVLSQKKSTTTAQVEDMSWHPKDEESEDHYASGPARMIKVFDGENHVPALLLPYRLMTTLRDGLLVGIEVDECRRRMDTSKPRLQRKVCDANAKLWEVRAARAAMVEEAKGQDILDAEKAQMLQREEEKASEEESTATQELKALEDICRVTEACWNECLRQPFQQLKHTFLDAGLLQSHLTEPKDGEKQSKGSTDSSAQAEPHVDSTTMRVPTTHEDRPEVHEKEQSEIAREGDLPSRDTPEERCHPPIESFQEQTQAQQEQTNQGIPVNEATNLDQAVKEVIQRVDMAKEARVQLDQHRATYRSREQAYLAQHMGNTADDPRDEFARIFVDEQGKLTRKLIEEVEAFHKAEQEAEKAGLELDAGFNLDQSPCLVYDMDDAERWAQERLDRDRISSWIMNTVEVQQDNSESSGKEDSKKMRESLASEDLQKKTHFISAGKEAPKSPSRRKRDSLMFWRKTTANHSTVLRAKGEKNGDQTSLWNRLKRTAKGFMSCGNAADINAVPARNRSASINYSTRREFRNKIKERIKGLRRVEAFDLEDARQHQHQHQSDGDGKASNDHVEQIRTLDPEDKDGEASDGKTQENISTLRPGKVDRDGYTVDEDGRHEKLRPEYKDGRFDGLQMARKKRPFIASPFEDLYSPWSKKRRVVDEYAKVCEAERLRSMKWKNTIGQSRASDEKAE</sequence>
<reference evidence="3" key="1">
    <citation type="journal article" date="2020" name="Stud. Mycol.">
        <title>101 Dothideomycetes genomes: a test case for predicting lifestyles and emergence of pathogens.</title>
        <authorList>
            <person name="Haridas S."/>
            <person name="Albert R."/>
            <person name="Binder M."/>
            <person name="Bloem J."/>
            <person name="Labutti K."/>
            <person name="Salamov A."/>
            <person name="Andreopoulos B."/>
            <person name="Baker S."/>
            <person name="Barry K."/>
            <person name="Bills G."/>
            <person name="Bluhm B."/>
            <person name="Cannon C."/>
            <person name="Castanera R."/>
            <person name="Culley D."/>
            <person name="Daum C."/>
            <person name="Ezra D."/>
            <person name="Gonzalez J."/>
            <person name="Henrissat B."/>
            <person name="Kuo A."/>
            <person name="Liang C."/>
            <person name="Lipzen A."/>
            <person name="Lutzoni F."/>
            <person name="Magnuson J."/>
            <person name="Mondo S."/>
            <person name="Nolan M."/>
            <person name="Ohm R."/>
            <person name="Pangilinan J."/>
            <person name="Park H.-J."/>
            <person name="Ramirez L."/>
            <person name="Alfaro M."/>
            <person name="Sun H."/>
            <person name="Tritt A."/>
            <person name="Yoshinaga Y."/>
            <person name="Zwiers L.-H."/>
            <person name="Turgeon B."/>
            <person name="Goodwin S."/>
            <person name="Spatafora J."/>
            <person name="Crous P."/>
            <person name="Grigoriev I."/>
        </authorList>
    </citation>
    <scope>NUCLEOTIDE SEQUENCE</scope>
    <source>
        <strain evidence="3">CBS 627.86</strain>
    </source>
</reference>
<organism evidence="3 4">
    <name type="scientific">Lophiotrema nucula</name>
    <dbReference type="NCBI Taxonomy" id="690887"/>
    <lineage>
        <taxon>Eukaryota</taxon>
        <taxon>Fungi</taxon>
        <taxon>Dikarya</taxon>
        <taxon>Ascomycota</taxon>
        <taxon>Pezizomycotina</taxon>
        <taxon>Dothideomycetes</taxon>
        <taxon>Pleosporomycetidae</taxon>
        <taxon>Pleosporales</taxon>
        <taxon>Lophiotremataceae</taxon>
        <taxon>Lophiotrema</taxon>
    </lineage>
</organism>
<dbReference type="AlphaFoldDB" id="A0A6A5ZFQ8"/>
<feature type="region of interest" description="Disordered" evidence="2">
    <location>
        <begin position="1"/>
        <end position="22"/>
    </location>
</feature>
<feature type="compositionally biased region" description="Basic and acidic residues" evidence="2">
    <location>
        <begin position="373"/>
        <end position="407"/>
    </location>
</feature>
<dbReference type="Proteomes" id="UP000799770">
    <property type="component" value="Unassembled WGS sequence"/>
</dbReference>
<feature type="compositionally biased region" description="Polar residues" evidence="2">
    <location>
        <begin position="120"/>
        <end position="137"/>
    </location>
</feature>
<gene>
    <name evidence="3" type="ORF">BDV96DRAFT_598124</name>
</gene>
<evidence type="ECO:0000313" key="4">
    <source>
        <dbReference type="Proteomes" id="UP000799770"/>
    </source>
</evidence>
<feature type="compositionally biased region" description="Low complexity" evidence="2">
    <location>
        <begin position="413"/>
        <end position="425"/>
    </location>
</feature>
<feature type="compositionally biased region" description="Polar residues" evidence="2">
    <location>
        <begin position="351"/>
        <end position="371"/>
    </location>
</feature>
<keyword evidence="4" id="KW-1185">Reference proteome</keyword>
<dbReference type="EMBL" id="ML977319">
    <property type="protein sequence ID" value="KAF2117198.1"/>
    <property type="molecule type" value="Genomic_DNA"/>
</dbReference>
<keyword evidence="1" id="KW-0175">Coiled coil</keyword>
<evidence type="ECO:0000313" key="3">
    <source>
        <dbReference type="EMBL" id="KAF2117198.1"/>
    </source>
</evidence>